<dbReference type="eggNOG" id="ENOG502Z9SN">
    <property type="taxonomic scope" value="Bacteria"/>
</dbReference>
<evidence type="ECO:0000313" key="1">
    <source>
        <dbReference type="EMBL" id="ABL00058.1"/>
    </source>
</evidence>
<dbReference type="AlphaFoldDB" id="A1ART7"/>
<proteinExistence type="predicted"/>
<organism evidence="1 2">
    <name type="scientific">Pelobacter propionicus (strain DSM 2379 / NBRC 103807 / OttBd1)</name>
    <dbReference type="NCBI Taxonomy" id="338966"/>
    <lineage>
        <taxon>Bacteria</taxon>
        <taxon>Pseudomonadati</taxon>
        <taxon>Thermodesulfobacteriota</taxon>
        <taxon>Desulfuromonadia</taxon>
        <taxon>Desulfuromonadales</taxon>
        <taxon>Desulfuromonadaceae</taxon>
        <taxon>Pelobacter</taxon>
    </lineage>
</organism>
<dbReference type="Proteomes" id="UP000006732">
    <property type="component" value="Chromosome"/>
</dbReference>
<sequence>MLFRKRSMTMNLMTSKKKFKFVSCLIGFICFLTNDIVFAEDPLIYANNLNYVGAFRLPVGTFGASSFSYASAVITFNPTNKSLFIVGHDQNQMVSEVSIPEPVNSANLSSLKVATVLQNFSDITEGNISNLASGGVKISGTYGKLGGLLVYNNKLIGTSYSYYGVGSPSVATSHFTSGLNLSTLGDFKGMFQVGSDTSGVSFRSGFMSLVPESMQTALGGPVLTGNGCISVVSRTSAGPAAFAFDPANLGVVTPVPDVPLLYYPVTNSTLGNPAPALGEPSSAYWSLSTRIKGMMMIPGSRSLLYFGYHGLGPYCYGGSTGDPALIGTVNDECYDPTGVGGKGPHQYPYIYQAWAYDTNDLIAVKAGQKKPWDVLPYAVWKLPFDFVGVDIYGGSAAYDPSTQRLYIASTGGDTSNLSNRLPLIHVFQVDMTRLASSSYKVKGTVILMKGNLTLKNNGQDEIAVNSDNRANTINFSFMKYYMPGSDYNVTISSHPENQKCAVHRGRGTINANSDIESILITCEDTSIKAPVNFKGTLIK</sequence>
<dbReference type="KEGG" id="ppd:Ppro_2452"/>
<dbReference type="HOGENOM" id="CLU_505123_0_0_7"/>
<protein>
    <submittedName>
        <fullName evidence="1">Uncharacterized protein</fullName>
    </submittedName>
</protein>
<name>A1ART7_PELPD</name>
<gene>
    <name evidence="1" type="ordered locus">Ppro_2452</name>
</gene>
<keyword evidence="2" id="KW-1185">Reference proteome</keyword>
<reference evidence="1 2" key="1">
    <citation type="submission" date="2006-10" db="EMBL/GenBank/DDBJ databases">
        <title>Complete sequence of chromosome of Pelobacter propionicus DSM 2379.</title>
        <authorList>
            <consortium name="US DOE Joint Genome Institute"/>
            <person name="Copeland A."/>
            <person name="Lucas S."/>
            <person name="Lapidus A."/>
            <person name="Barry K."/>
            <person name="Detter J.C."/>
            <person name="Glavina del Rio T."/>
            <person name="Hammon N."/>
            <person name="Israni S."/>
            <person name="Dalin E."/>
            <person name="Tice H."/>
            <person name="Pitluck S."/>
            <person name="Saunders E."/>
            <person name="Brettin T."/>
            <person name="Bruce D."/>
            <person name="Han C."/>
            <person name="Tapia R."/>
            <person name="Schmutz J."/>
            <person name="Larimer F."/>
            <person name="Land M."/>
            <person name="Hauser L."/>
            <person name="Kyrpides N."/>
            <person name="Kim E."/>
            <person name="Lovley D."/>
            <person name="Richardson P."/>
        </authorList>
    </citation>
    <scope>NUCLEOTIDE SEQUENCE [LARGE SCALE GENOMIC DNA]</scope>
    <source>
        <strain evidence="2">DSM 2379 / NBRC 103807 / OttBd1</strain>
    </source>
</reference>
<evidence type="ECO:0000313" key="2">
    <source>
        <dbReference type="Proteomes" id="UP000006732"/>
    </source>
</evidence>
<dbReference type="STRING" id="338966.Ppro_2452"/>
<dbReference type="EMBL" id="CP000482">
    <property type="protein sequence ID" value="ABL00058.1"/>
    <property type="molecule type" value="Genomic_DNA"/>
</dbReference>
<accession>A1ART7</accession>